<dbReference type="AlphaFoldDB" id="A0A9J5W694"/>
<evidence type="ECO:0000256" key="1">
    <source>
        <dbReference type="ARBA" id="ARBA00007626"/>
    </source>
</evidence>
<dbReference type="InterPro" id="IPR002885">
    <property type="entry name" value="PPR_rpt"/>
</dbReference>
<dbReference type="InterPro" id="IPR011990">
    <property type="entry name" value="TPR-like_helical_dom_sf"/>
</dbReference>
<keyword evidence="5" id="KW-1185">Reference proteome</keyword>
<feature type="repeat" description="PPR" evidence="3">
    <location>
        <begin position="47"/>
        <end position="81"/>
    </location>
</feature>
<dbReference type="NCBIfam" id="TIGR00756">
    <property type="entry name" value="PPR"/>
    <property type="match status" value="2"/>
</dbReference>
<gene>
    <name evidence="4" type="ORF">H5410_060808</name>
</gene>
<dbReference type="Gene3D" id="1.25.40.10">
    <property type="entry name" value="Tetratricopeptide repeat domain"/>
    <property type="match status" value="1"/>
</dbReference>
<accession>A0A9J5W694</accession>
<reference evidence="4 5" key="1">
    <citation type="submission" date="2020-09" db="EMBL/GenBank/DDBJ databases">
        <title>De no assembly of potato wild relative species, Solanum commersonii.</title>
        <authorList>
            <person name="Cho K."/>
        </authorList>
    </citation>
    <scope>NUCLEOTIDE SEQUENCE [LARGE SCALE GENOMIC DNA]</scope>
    <source>
        <strain evidence="4">LZ3.2</strain>
        <tissue evidence="4">Leaf</tissue>
    </source>
</reference>
<evidence type="ECO:0000313" key="5">
    <source>
        <dbReference type="Proteomes" id="UP000824120"/>
    </source>
</evidence>
<evidence type="ECO:0000256" key="2">
    <source>
        <dbReference type="ARBA" id="ARBA00022737"/>
    </source>
</evidence>
<dbReference type="PANTHER" id="PTHR47941">
    <property type="entry name" value="PENTATRICOPEPTIDE REPEAT-CONTAINING PROTEIN 3, MITOCHONDRIAL"/>
    <property type="match status" value="1"/>
</dbReference>
<evidence type="ECO:0000256" key="3">
    <source>
        <dbReference type="PROSITE-ProRule" id="PRU00708"/>
    </source>
</evidence>
<comment type="caution">
    <text evidence="4">The sequence shown here is derived from an EMBL/GenBank/DDBJ whole genome shotgun (WGS) entry which is preliminary data.</text>
</comment>
<dbReference type="OrthoDB" id="1687362at2759"/>
<keyword evidence="2" id="KW-0677">Repeat</keyword>
<proteinExistence type="inferred from homology"/>
<dbReference type="EMBL" id="JACXVP010000012">
    <property type="protein sequence ID" value="KAG5571042.1"/>
    <property type="molecule type" value="Genomic_DNA"/>
</dbReference>
<dbReference type="PROSITE" id="PS51375">
    <property type="entry name" value="PPR"/>
    <property type="match status" value="2"/>
</dbReference>
<protein>
    <recommendedName>
        <fullName evidence="6">Pentatricopeptide repeat-containing protein</fullName>
    </recommendedName>
</protein>
<comment type="similarity">
    <text evidence="1">Belongs to the PPR family. P subfamily.</text>
</comment>
<dbReference type="Proteomes" id="UP000824120">
    <property type="component" value="Chromosome 12"/>
</dbReference>
<evidence type="ECO:0000313" key="4">
    <source>
        <dbReference type="EMBL" id="KAG5571042.1"/>
    </source>
</evidence>
<evidence type="ECO:0008006" key="6">
    <source>
        <dbReference type="Google" id="ProtNLM"/>
    </source>
</evidence>
<sequence>MKHLRLCPTIITFNTLISALVKYPFTHSLFLCNDLYNDALKLGLVPTTITINILIKGYCLVYKYNDANQLLNRMSEFGYVPDNVTYNTILDGLCEKGRLNEVRDLLLAMKEKQRNGIEFNEFGSRFIITKEQEQKTILRGLDAQTSNISFEKDIVITLPASLGPPPDFVLH</sequence>
<name>A0A9J5W694_SOLCO</name>
<feature type="repeat" description="PPR" evidence="3">
    <location>
        <begin position="82"/>
        <end position="112"/>
    </location>
</feature>
<organism evidence="4 5">
    <name type="scientific">Solanum commersonii</name>
    <name type="common">Commerson's wild potato</name>
    <name type="synonym">Commerson's nightshade</name>
    <dbReference type="NCBI Taxonomy" id="4109"/>
    <lineage>
        <taxon>Eukaryota</taxon>
        <taxon>Viridiplantae</taxon>
        <taxon>Streptophyta</taxon>
        <taxon>Embryophyta</taxon>
        <taxon>Tracheophyta</taxon>
        <taxon>Spermatophyta</taxon>
        <taxon>Magnoliopsida</taxon>
        <taxon>eudicotyledons</taxon>
        <taxon>Gunneridae</taxon>
        <taxon>Pentapetalae</taxon>
        <taxon>asterids</taxon>
        <taxon>lamiids</taxon>
        <taxon>Solanales</taxon>
        <taxon>Solanaceae</taxon>
        <taxon>Solanoideae</taxon>
        <taxon>Solaneae</taxon>
        <taxon>Solanum</taxon>
    </lineage>
</organism>
<dbReference type="Pfam" id="PF13041">
    <property type="entry name" value="PPR_2"/>
    <property type="match status" value="1"/>
</dbReference>